<comment type="caution">
    <text evidence="1">The sequence shown here is derived from an EMBL/GenBank/DDBJ whole genome shotgun (WGS) entry which is preliminary data.</text>
</comment>
<protein>
    <submittedName>
        <fullName evidence="1">Uncharacterized protein</fullName>
    </submittedName>
</protein>
<gene>
    <name evidence="1" type="ORF">KIN20_033643</name>
</gene>
<reference evidence="1" key="1">
    <citation type="submission" date="2021-06" db="EMBL/GenBank/DDBJ databases">
        <title>Parelaphostrongylus tenuis whole genome reference sequence.</title>
        <authorList>
            <person name="Garwood T.J."/>
            <person name="Larsen P.A."/>
            <person name="Fountain-Jones N.M."/>
            <person name="Garbe J.R."/>
            <person name="Macchietto M.G."/>
            <person name="Kania S.A."/>
            <person name="Gerhold R.W."/>
            <person name="Richards J.E."/>
            <person name="Wolf T.M."/>
        </authorList>
    </citation>
    <scope>NUCLEOTIDE SEQUENCE</scope>
    <source>
        <strain evidence="1">MNPRO001-30</strain>
        <tissue evidence="1">Meninges</tissue>
    </source>
</reference>
<organism evidence="1 2">
    <name type="scientific">Parelaphostrongylus tenuis</name>
    <name type="common">Meningeal worm</name>
    <dbReference type="NCBI Taxonomy" id="148309"/>
    <lineage>
        <taxon>Eukaryota</taxon>
        <taxon>Metazoa</taxon>
        <taxon>Ecdysozoa</taxon>
        <taxon>Nematoda</taxon>
        <taxon>Chromadorea</taxon>
        <taxon>Rhabditida</taxon>
        <taxon>Rhabditina</taxon>
        <taxon>Rhabditomorpha</taxon>
        <taxon>Strongyloidea</taxon>
        <taxon>Metastrongylidae</taxon>
        <taxon>Parelaphostrongylus</taxon>
    </lineage>
</organism>
<keyword evidence="2" id="KW-1185">Reference proteome</keyword>
<dbReference type="Proteomes" id="UP001196413">
    <property type="component" value="Unassembled WGS sequence"/>
</dbReference>
<evidence type="ECO:0000313" key="1">
    <source>
        <dbReference type="EMBL" id="KAJ1371657.1"/>
    </source>
</evidence>
<accession>A0AAD5R8P3</accession>
<evidence type="ECO:0000313" key="2">
    <source>
        <dbReference type="Proteomes" id="UP001196413"/>
    </source>
</evidence>
<sequence>MDSYIDIMSRSKVRFGRTFCMDLTKYGSIKTKGCGARHASSPVDPLRATFTLA</sequence>
<dbReference type="AlphaFoldDB" id="A0AAD5R8P3"/>
<dbReference type="EMBL" id="JAHQIW010007013">
    <property type="protein sequence ID" value="KAJ1371657.1"/>
    <property type="molecule type" value="Genomic_DNA"/>
</dbReference>
<name>A0AAD5R8P3_PARTN</name>
<proteinExistence type="predicted"/>